<keyword evidence="2" id="KW-1185">Reference proteome</keyword>
<name>A0A9W6MHT0_9ACTN</name>
<dbReference type="RefSeq" id="WP_271222809.1">
    <property type="nucleotide sequence ID" value="NZ_BAAAVD010000030.1"/>
</dbReference>
<dbReference type="EMBL" id="BSEV01000033">
    <property type="protein sequence ID" value="GLK14576.1"/>
    <property type="molecule type" value="Genomic_DNA"/>
</dbReference>
<evidence type="ECO:0000313" key="1">
    <source>
        <dbReference type="EMBL" id="GLK14576.1"/>
    </source>
</evidence>
<gene>
    <name evidence="1" type="ORF">GCM10017600_79880</name>
</gene>
<sequence length="99" mass="10287">MTALTVLAPGDQGDPSWAEAESIAEIEELARAGRTVVVTPAEIAGDAGEAAELAAASLCAWAGARAFRTTRPDQVRLAVEMTESLAGRRPPTLTRRGLA</sequence>
<dbReference type="AlphaFoldDB" id="A0A9W6MHT0"/>
<reference evidence="1" key="2">
    <citation type="submission" date="2023-01" db="EMBL/GenBank/DDBJ databases">
        <authorList>
            <person name="Sun Q."/>
            <person name="Evtushenko L."/>
        </authorList>
    </citation>
    <scope>NUCLEOTIDE SEQUENCE</scope>
    <source>
        <strain evidence="1">VKM Ac-2007</strain>
    </source>
</reference>
<accession>A0A9W6MHT0</accession>
<dbReference type="Proteomes" id="UP001143474">
    <property type="component" value="Unassembled WGS sequence"/>
</dbReference>
<proteinExistence type="predicted"/>
<organism evidence="1 2">
    <name type="scientific">Streptosporangium carneum</name>
    <dbReference type="NCBI Taxonomy" id="47481"/>
    <lineage>
        <taxon>Bacteria</taxon>
        <taxon>Bacillati</taxon>
        <taxon>Actinomycetota</taxon>
        <taxon>Actinomycetes</taxon>
        <taxon>Streptosporangiales</taxon>
        <taxon>Streptosporangiaceae</taxon>
        <taxon>Streptosporangium</taxon>
    </lineage>
</organism>
<evidence type="ECO:0000313" key="2">
    <source>
        <dbReference type="Proteomes" id="UP001143474"/>
    </source>
</evidence>
<reference evidence="1" key="1">
    <citation type="journal article" date="2014" name="Int. J. Syst. Evol. Microbiol.">
        <title>Complete genome sequence of Corynebacterium casei LMG S-19264T (=DSM 44701T), isolated from a smear-ripened cheese.</title>
        <authorList>
            <consortium name="US DOE Joint Genome Institute (JGI-PGF)"/>
            <person name="Walter F."/>
            <person name="Albersmeier A."/>
            <person name="Kalinowski J."/>
            <person name="Ruckert C."/>
        </authorList>
    </citation>
    <scope>NUCLEOTIDE SEQUENCE</scope>
    <source>
        <strain evidence="1">VKM Ac-2007</strain>
    </source>
</reference>
<protein>
    <submittedName>
        <fullName evidence="1">Uncharacterized protein</fullName>
    </submittedName>
</protein>
<comment type="caution">
    <text evidence="1">The sequence shown here is derived from an EMBL/GenBank/DDBJ whole genome shotgun (WGS) entry which is preliminary data.</text>
</comment>